<dbReference type="RefSeq" id="WP_077751466.1">
    <property type="nucleotide sequence ID" value="NZ_CP014782.1"/>
</dbReference>
<keyword evidence="7" id="KW-1185">Reference proteome</keyword>
<dbReference type="InterPro" id="IPR003519">
    <property type="entry name" value="OspF/SpvC"/>
</dbReference>
<evidence type="ECO:0000256" key="5">
    <source>
        <dbReference type="ARBA" id="ARBA00023239"/>
    </source>
</evidence>
<dbReference type="EMBL" id="CP014782">
    <property type="protein sequence ID" value="AQS36134.1"/>
    <property type="molecule type" value="Genomic_DNA"/>
</dbReference>
<evidence type="ECO:0000313" key="7">
    <source>
        <dbReference type="Proteomes" id="UP000189545"/>
    </source>
</evidence>
<dbReference type="EC" id="4.2.3.-" evidence="6"/>
<dbReference type="InterPro" id="IPR038498">
    <property type="entry name" value="OspF/SpvC_sf"/>
</dbReference>
<dbReference type="Pfam" id="PF03536">
    <property type="entry name" value="VRP3"/>
    <property type="match status" value="1"/>
</dbReference>
<comment type="similarity">
    <text evidence="2">Belongs to the phosphothreonine lyase family.</text>
</comment>
<protein>
    <submittedName>
        <fullName evidence="6">Virulence-associated protein</fullName>
        <ecNumber evidence="6">4.2.3.-</ecNumber>
    </submittedName>
</protein>
<dbReference type="GO" id="GO:0016829">
    <property type="term" value="F:lyase activity"/>
    <property type="evidence" value="ECO:0007669"/>
    <property type="project" value="UniProtKB-KW"/>
</dbReference>
<dbReference type="AlphaFoldDB" id="A0A1S6HKV7"/>
<dbReference type="Proteomes" id="UP000189545">
    <property type="component" value="Chromosome"/>
</dbReference>
<evidence type="ECO:0000256" key="3">
    <source>
        <dbReference type="ARBA" id="ARBA00022525"/>
    </source>
</evidence>
<evidence type="ECO:0000256" key="4">
    <source>
        <dbReference type="ARBA" id="ARBA00023026"/>
    </source>
</evidence>
<dbReference type="STRING" id="225848.Sps_00945"/>
<accession>A0A1S6HKV7</accession>
<evidence type="ECO:0000256" key="1">
    <source>
        <dbReference type="ARBA" id="ARBA00004613"/>
    </source>
</evidence>
<organism evidence="6 7">
    <name type="scientific">Shewanella psychrophila</name>
    <dbReference type="NCBI Taxonomy" id="225848"/>
    <lineage>
        <taxon>Bacteria</taxon>
        <taxon>Pseudomonadati</taxon>
        <taxon>Pseudomonadota</taxon>
        <taxon>Gammaproteobacteria</taxon>
        <taxon>Alteromonadales</taxon>
        <taxon>Shewanellaceae</taxon>
        <taxon>Shewanella</taxon>
    </lineage>
</organism>
<keyword evidence="4" id="KW-0843">Virulence</keyword>
<comment type="subcellular location">
    <subcellularLocation>
        <location evidence="1">Secreted</location>
    </subcellularLocation>
</comment>
<dbReference type="OrthoDB" id="8586557at2"/>
<gene>
    <name evidence="6" type="ORF">Sps_00945</name>
</gene>
<proteinExistence type="inferred from homology"/>
<keyword evidence="3" id="KW-0964">Secreted</keyword>
<evidence type="ECO:0000256" key="2">
    <source>
        <dbReference type="ARBA" id="ARBA00009168"/>
    </source>
</evidence>
<dbReference type="Gene3D" id="3.30.2430.10">
    <property type="entry name" value="phosphothreonine lyase"/>
    <property type="match status" value="1"/>
</dbReference>
<keyword evidence="5 6" id="KW-0456">Lyase</keyword>
<reference evidence="6 7" key="1">
    <citation type="submission" date="2016-03" db="EMBL/GenBank/DDBJ databases">
        <title>Complete genome sequence of Shewanella psychrophila WP2, a deep sea bacterium isolated from west Pacific sediment.</title>
        <authorList>
            <person name="Xu G."/>
            <person name="Jian H."/>
        </authorList>
    </citation>
    <scope>NUCLEOTIDE SEQUENCE [LARGE SCALE GENOMIC DNA]</scope>
    <source>
        <strain evidence="6 7">WP2</strain>
    </source>
</reference>
<sequence length="233" mass="26254">MPRFKLNLPPLVIPQNIPQATPAPSKEIKKEDVANLLKETNAQPKSNFKHANFHDGYQELSKGPYDNQFSGYKLSNTPFGDVFIHGNKLDESREYLGDKIHVSIEQSQLAKGFDSILPILLSEDSPIDKWKVTDLHRCPPESRVAVGAQITLYIKADKELGYSSEDLKKVKDFLDEIELTLGQSGISSGVKPQSDVSAVTWNFISYRNENRSDREGTSSHLLFEEPFYQIISD</sequence>
<name>A0A1S6HKV7_9GAMM</name>
<evidence type="ECO:0000313" key="6">
    <source>
        <dbReference type="EMBL" id="AQS36134.1"/>
    </source>
</evidence>
<dbReference type="KEGG" id="spsw:Sps_00945"/>
<dbReference type="GO" id="GO:0005576">
    <property type="term" value="C:extracellular region"/>
    <property type="evidence" value="ECO:0007669"/>
    <property type="project" value="UniProtKB-SubCell"/>
</dbReference>